<proteinExistence type="predicted"/>
<dbReference type="SMART" id="SM00164">
    <property type="entry name" value="TBC"/>
    <property type="match status" value="1"/>
</dbReference>
<comment type="caution">
    <text evidence="3">The sequence shown here is derived from an EMBL/GenBank/DDBJ whole genome shotgun (WGS) entry which is preliminary data.</text>
</comment>
<evidence type="ECO:0000313" key="4">
    <source>
        <dbReference type="Proteomes" id="UP000606974"/>
    </source>
</evidence>
<dbReference type="AlphaFoldDB" id="A0A8H7AW23"/>
<dbReference type="PROSITE" id="PS50086">
    <property type="entry name" value="TBC_RABGAP"/>
    <property type="match status" value="1"/>
</dbReference>
<reference evidence="3" key="1">
    <citation type="submission" date="2020-02" db="EMBL/GenBank/DDBJ databases">
        <authorList>
            <person name="Palmer J.M."/>
        </authorList>
    </citation>
    <scope>NUCLEOTIDE SEQUENCE</scope>
    <source>
        <strain evidence="3">EPUS1.4</strain>
        <tissue evidence="3">Thallus</tissue>
    </source>
</reference>
<evidence type="ECO:0000313" key="3">
    <source>
        <dbReference type="EMBL" id="KAF7513967.1"/>
    </source>
</evidence>
<dbReference type="Proteomes" id="UP000606974">
    <property type="component" value="Unassembled WGS sequence"/>
</dbReference>
<dbReference type="InterPro" id="IPR050302">
    <property type="entry name" value="Rab_GAP_TBC_domain"/>
</dbReference>
<dbReference type="PANTHER" id="PTHR47219:SF9">
    <property type="entry name" value="GTPASE ACTIVATING PROTEIN AND CENTROSOME-ASSOCIATED, ISOFORM B"/>
    <property type="match status" value="1"/>
</dbReference>
<dbReference type="Pfam" id="PF22874">
    <property type="entry name" value="SBE2_M"/>
    <property type="match status" value="1"/>
</dbReference>
<evidence type="ECO:0000256" key="1">
    <source>
        <dbReference type="SAM" id="MobiDB-lite"/>
    </source>
</evidence>
<dbReference type="GO" id="GO:0005096">
    <property type="term" value="F:GTPase activator activity"/>
    <property type="evidence" value="ECO:0007669"/>
    <property type="project" value="TreeGrafter"/>
</dbReference>
<dbReference type="Gene3D" id="1.10.472.80">
    <property type="entry name" value="Ypt/Rab-GAP domain of gyp1p, domain 3"/>
    <property type="match status" value="1"/>
</dbReference>
<feature type="compositionally biased region" description="Low complexity" evidence="1">
    <location>
        <begin position="433"/>
        <end position="447"/>
    </location>
</feature>
<dbReference type="Gene3D" id="1.10.10.750">
    <property type="entry name" value="Ypt/Rab-GAP domain of gyp1p, domain 1"/>
    <property type="match status" value="1"/>
</dbReference>
<name>A0A8H7AW23_9EURO</name>
<feature type="compositionally biased region" description="Polar residues" evidence="1">
    <location>
        <begin position="414"/>
        <end position="432"/>
    </location>
</feature>
<sequence length="905" mass="100070">MSLSFPSKLLPGAGQFSQPSHAAIQALDDLHRCQVDLLKHHHHHHQQHPDLVGPSPVHTVEGEDDLSIHGSLSFASLLGGPVDLCKGSAGSQLSDSIQFAHFSDSLTKRNPYQSVIYPAPLPFATPYQRSLTFNQPISNHEMTTTITAPGSPPELSGSRSSKSSSYQSSHLDGPDAITNDDSNFEEIGLEEDAEEPCAEPAAWKRMRPADRSTARVSLMSAQPLMPARDLTTQHKRPTYPSLQGQIHHALNNTKVNGPGLPKAGDASAGGWKRGFTAPPTTTLPVLIPGCPPRTRSSSPSPKHPASASFAITGHNIRMGPPNRSAKPPSRRGSWLPSRKTIKELEAEYHDSDDELPIDASLWNVPMSPRPPTARSSSARSSKRGSPERDAIINGPRPIPLSHAASAPESHPHLSISQSLPRNQPAPRTSSLQAATPAANSPISPNAPGFFGDTRSKSWTLAMADLSEEARVLTETLESHADEKGRLHEENIQNGVKSSRPSLESNGWRSARGSAVDLPPIQKGNILIDPMPLSKEKEAVLTRTRPSWLPPKDPKEEKRHLKEYQRMMAASLDAEKKKEDKARSRQCEKDDTREALDRIWQQYVYPDWDRVTHEHRTRELWWRGVTPKVRGQIWLRAVGNPLGLTHLSYTRALQRVKSLRARPVEGLSEKERSMRTWYSDIERDAKFAFPELNLFQIEGPMRQELVDVCCAYVSYRSDVEHLSGIQLIAALMLLQLPAPADGFILLANCMNGPLALAFLTNDSSSTTKALQHADSTLLYKFPRLHNYLFRSHEDGGLSMHPAEVFEAMFRTLLTNGLDVERLVRVWDCFVFEGDRIITRAAVALLGCLQAQIFGFEGSPQEKRRMVKELLGWGPTGRVHGYWHVRGDADSFMADVKEAGKVNLGEG</sequence>
<dbReference type="PANTHER" id="PTHR47219">
    <property type="entry name" value="RAB GTPASE-ACTIVATING PROTEIN 1-LIKE"/>
    <property type="match status" value="1"/>
</dbReference>
<dbReference type="EMBL" id="JAACFV010000003">
    <property type="protein sequence ID" value="KAF7513967.1"/>
    <property type="molecule type" value="Genomic_DNA"/>
</dbReference>
<dbReference type="Pfam" id="PF00566">
    <property type="entry name" value="RabGAP-TBC"/>
    <property type="match status" value="1"/>
</dbReference>
<feature type="domain" description="Rab-GAP TBC" evidence="2">
    <location>
        <begin position="623"/>
        <end position="832"/>
    </location>
</feature>
<dbReference type="SUPFAM" id="SSF47923">
    <property type="entry name" value="Ypt/Rab-GAP domain of gyp1p"/>
    <property type="match status" value="2"/>
</dbReference>
<dbReference type="GO" id="GO:0031267">
    <property type="term" value="F:small GTPase binding"/>
    <property type="evidence" value="ECO:0007669"/>
    <property type="project" value="TreeGrafter"/>
</dbReference>
<dbReference type="FunFam" id="1.10.10.750:FF:000013">
    <property type="entry name" value="Similar to TBC domain protein"/>
    <property type="match status" value="1"/>
</dbReference>
<organism evidence="3 4">
    <name type="scientific">Endocarpon pusillum</name>
    <dbReference type="NCBI Taxonomy" id="364733"/>
    <lineage>
        <taxon>Eukaryota</taxon>
        <taxon>Fungi</taxon>
        <taxon>Dikarya</taxon>
        <taxon>Ascomycota</taxon>
        <taxon>Pezizomycotina</taxon>
        <taxon>Eurotiomycetes</taxon>
        <taxon>Chaetothyriomycetidae</taxon>
        <taxon>Verrucariales</taxon>
        <taxon>Verrucariaceae</taxon>
        <taxon>Endocarpon</taxon>
    </lineage>
</organism>
<dbReference type="InterPro" id="IPR000195">
    <property type="entry name" value="Rab-GAP-TBC_dom"/>
</dbReference>
<gene>
    <name evidence="3" type="ORF">GJ744_006581</name>
</gene>
<feature type="compositionally biased region" description="Low complexity" evidence="1">
    <location>
        <begin position="156"/>
        <end position="169"/>
    </location>
</feature>
<feature type="region of interest" description="Disordered" evidence="1">
    <location>
        <begin position="291"/>
        <end position="336"/>
    </location>
</feature>
<dbReference type="Gene3D" id="1.10.8.270">
    <property type="entry name" value="putative rabgap domain of human tbc1 domain family member 14 like domains"/>
    <property type="match status" value="1"/>
</dbReference>
<feature type="compositionally biased region" description="Low complexity" evidence="1">
    <location>
        <begin position="292"/>
        <end position="310"/>
    </location>
</feature>
<feature type="region of interest" description="Disordered" evidence="1">
    <location>
        <begin position="142"/>
        <end position="209"/>
    </location>
</feature>
<dbReference type="OrthoDB" id="289721at2759"/>
<dbReference type="InterPro" id="IPR035969">
    <property type="entry name" value="Rab-GAP_TBC_sf"/>
</dbReference>
<feature type="region of interest" description="Disordered" evidence="1">
    <location>
        <begin position="494"/>
        <end position="515"/>
    </location>
</feature>
<evidence type="ECO:0000259" key="2">
    <source>
        <dbReference type="PROSITE" id="PS50086"/>
    </source>
</evidence>
<keyword evidence="4" id="KW-1185">Reference proteome</keyword>
<dbReference type="InterPro" id="IPR053949">
    <property type="entry name" value="SBE2/SBE22_M"/>
</dbReference>
<accession>A0A8H7AW23</accession>
<protein>
    <recommendedName>
        <fullName evidence="2">Rab-GAP TBC domain-containing protein</fullName>
    </recommendedName>
</protein>
<feature type="region of interest" description="Disordered" evidence="1">
    <location>
        <begin position="360"/>
        <end position="450"/>
    </location>
</feature>
<feature type="compositionally biased region" description="Acidic residues" evidence="1">
    <location>
        <begin position="182"/>
        <end position="197"/>
    </location>
</feature>
<feature type="compositionally biased region" description="Polar residues" evidence="1">
    <location>
        <begin position="494"/>
        <end position="507"/>
    </location>
</feature>